<keyword evidence="2" id="KW-1185">Reference proteome</keyword>
<gene>
    <name evidence="1" type="primary">MCYN0608</name>
    <name evidence="1" type="ordered locus">MCYN_0608</name>
</gene>
<dbReference type="KEGG" id="mcy:MCYN_0608"/>
<accession>L0RXT7</accession>
<dbReference type="STRING" id="1246955.MCYN_0608"/>
<reference evidence="2" key="1">
    <citation type="journal article" date="2013" name="Genome Announc.">
        <title>Complete genome sequence of Mycoplasma cynos strain C142.</title>
        <authorList>
            <person name="Walker C.A."/>
            <person name="Mannering S.A."/>
            <person name="Shields S."/>
            <person name="Blake D.P."/>
            <person name="Brownlie J."/>
        </authorList>
    </citation>
    <scope>NUCLEOTIDE SEQUENCE [LARGE SCALE GENOMIC DNA]</scope>
    <source>
        <strain evidence="2">C142</strain>
    </source>
</reference>
<dbReference type="HOGENOM" id="CLU_865493_0_0_14"/>
<dbReference type="EMBL" id="HF559394">
    <property type="protein sequence ID" value="CCP24340.1"/>
    <property type="molecule type" value="Genomic_DNA"/>
</dbReference>
<dbReference type="AlphaFoldDB" id="L0RXT7"/>
<dbReference type="RefSeq" id="WP_015287464.1">
    <property type="nucleotide sequence ID" value="NC_019949.1"/>
</dbReference>
<evidence type="ECO:0000313" key="1">
    <source>
        <dbReference type="EMBL" id="CCP24340.1"/>
    </source>
</evidence>
<dbReference type="Proteomes" id="UP000010466">
    <property type="component" value="Chromosome"/>
</dbReference>
<evidence type="ECO:0000313" key="2">
    <source>
        <dbReference type="Proteomes" id="UP000010466"/>
    </source>
</evidence>
<organism evidence="1 2">
    <name type="scientific">Mycoplasmopsis cynos (strain C142)</name>
    <name type="common">Mycoplasma cynos</name>
    <dbReference type="NCBI Taxonomy" id="1246955"/>
    <lineage>
        <taxon>Bacteria</taxon>
        <taxon>Bacillati</taxon>
        <taxon>Mycoplasmatota</taxon>
        <taxon>Mycoplasmoidales</taxon>
        <taxon>Metamycoplasmataceae</taxon>
        <taxon>Mycoplasmopsis</taxon>
    </lineage>
</organism>
<name>L0RXT7_MYCC1</name>
<protein>
    <submittedName>
        <fullName evidence="1">Uncharacterized protein</fullName>
    </submittedName>
</protein>
<dbReference type="GeneID" id="74932176"/>
<sequence>MTSKDILSISIIVNPESPKSKEYKYRFRGDSTSYWIVELFNIYENLICKELYISNKTNLKITKKDTYLKIINDFLRILQVPDKKSDTYRFEYANIKDIQHSIRGPDNNNSLYLKQNDTIFIKTPSFKRWKETTEKIKFYKGAESELMNIDNFVDYIKDEKLAKDINNIIKKYEGKFKYQDEIISNEIKTNPELVNKIISLEDFSHFLTNEEIFTYKQFYEIVDKDYKINGMKSKYLQDFKTLDFINKNIDYKLDETQYVKHNNHLTKSIKLTTLCIKYAYEHKNKNNKLKGLLEEYKVINYNNNSTEESKTKKQSAFEKAI</sequence>
<proteinExistence type="predicted"/>
<dbReference type="PATRIC" id="fig|1246955.3.peg.550"/>